<organism evidence="2 3">
    <name type="scientific">Ensete ventricosum</name>
    <name type="common">Abyssinian banana</name>
    <name type="synonym">Musa ensete</name>
    <dbReference type="NCBI Taxonomy" id="4639"/>
    <lineage>
        <taxon>Eukaryota</taxon>
        <taxon>Viridiplantae</taxon>
        <taxon>Streptophyta</taxon>
        <taxon>Embryophyta</taxon>
        <taxon>Tracheophyta</taxon>
        <taxon>Spermatophyta</taxon>
        <taxon>Magnoliopsida</taxon>
        <taxon>Liliopsida</taxon>
        <taxon>Zingiberales</taxon>
        <taxon>Musaceae</taxon>
        <taxon>Ensete</taxon>
    </lineage>
</organism>
<sequence>MACFCLCKSQGGYYLTAQTSFKVGGAPSNNKATSRRDRPTRKRVKVLSSRQKSHHGEGGSKSRSSKGKEPAEPTREAAATTIQRPKSIRELCHTPIVDKDEGYHPLRMTNLSLSDPDAPMTTHWPTMDGLCKEIKELKVGSGPVAIVATKQRVVDFQAEVDLEEATRQREASKELNESRFLFDDT</sequence>
<dbReference type="Proteomes" id="UP000287651">
    <property type="component" value="Unassembled WGS sequence"/>
</dbReference>
<dbReference type="EMBL" id="AMZH03000214">
    <property type="protein sequence ID" value="RRT84886.1"/>
    <property type="molecule type" value="Genomic_DNA"/>
</dbReference>
<comment type="caution">
    <text evidence="2">The sequence shown here is derived from an EMBL/GenBank/DDBJ whole genome shotgun (WGS) entry which is preliminary data.</text>
</comment>
<feature type="region of interest" description="Disordered" evidence="1">
    <location>
        <begin position="19"/>
        <end position="91"/>
    </location>
</feature>
<feature type="compositionally biased region" description="Polar residues" evidence="1">
    <location>
        <begin position="19"/>
        <end position="32"/>
    </location>
</feature>
<evidence type="ECO:0000256" key="1">
    <source>
        <dbReference type="SAM" id="MobiDB-lite"/>
    </source>
</evidence>
<evidence type="ECO:0000313" key="2">
    <source>
        <dbReference type="EMBL" id="RRT84886.1"/>
    </source>
</evidence>
<gene>
    <name evidence="2" type="ORF">B296_00000706</name>
</gene>
<proteinExistence type="predicted"/>
<dbReference type="AlphaFoldDB" id="A0A427B8Z8"/>
<protein>
    <submittedName>
        <fullName evidence="2">Uncharacterized protein</fullName>
    </submittedName>
</protein>
<feature type="compositionally biased region" description="Basic and acidic residues" evidence="1">
    <location>
        <begin position="54"/>
        <end position="75"/>
    </location>
</feature>
<reference evidence="2 3" key="1">
    <citation type="journal article" date="2014" name="Agronomy (Basel)">
        <title>A Draft Genome Sequence for Ensete ventricosum, the Drought-Tolerant Tree Against Hunger.</title>
        <authorList>
            <person name="Harrison J."/>
            <person name="Moore K.A."/>
            <person name="Paszkiewicz K."/>
            <person name="Jones T."/>
            <person name="Grant M."/>
            <person name="Ambacheew D."/>
            <person name="Muzemil S."/>
            <person name="Studholme D.J."/>
        </authorList>
    </citation>
    <scope>NUCLEOTIDE SEQUENCE [LARGE SCALE GENOMIC DNA]</scope>
</reference>
<evidence type="ECO:0000313" key="3">
    <source>
        <dbReference type="Proteomes" id="UP000287651"/>
    </source>
</evidence>
<accession>A0A427B8Z8</accession>
<feature type="region of interest" description="Disordered" evidence="1">
    <location>
        <begin position="165"/>
        <end position="185"/>
    </location>
</feature>
<name>A0A427B8Z8_ENSVE</name>